<dbReference type="EMBL" id="CP059572">
    <property type="protein sequence ID" value="QXJ24258.1"/>
    <property type="molecule type" value="Genomic_DNA"/>
</dbReference>
<evidence type="ECO:0000313" key="3">
    <source>
        <dbReference type="Proteomes" id="UP001049518"/>
    </source>
</evidence>
<dbReference type="InterPro" id="IPR010982">
    <property type="entry name" value="Lambda_DNA-bd_dom_sf"/>
</dbReference>
<dbReference type="Gene3D" id="1.10.260.40">
    <property type="entry name" value="lambda repressor-like DNA-binding domains"/>
    <property type="match status" value="1"/>
</dbReference>
<dbReference type="RefSeq" id="WP_231329958.1">
    <property type="nucleotide sequence ID" value="NZ_CP059572.1"/>
</dbReference>
<sequence>MTESRKCSECGKDLNRYSPGDLCGSCAWEARARTGQPPALPERFWTEPAMRDALKRRDLHTVLRIYRAATGLTQEAVALLIDSSQGNVSLIHRGRRKRYTIDEVESFRDGLRIPGQLLGLLPGLYEDGAVLLSDTKRDIGKVVPEEDAWAIPRANVLISEPSHARDDDMERRALLNLLMVTGSGAAIPAEHLETLLSGFGRALDVRDSFTVDDWEETVNDHAYALRVMPPAALVGVLSVDVADIRRTLDNRADLDRADMHRVSAKLAALMAMALEELDNPLASRWWRTAHAAAASAGDRHLEVYTRARQARATTTRPGALQKAQRAIELAQGRPSAGLAEAQATRAVILARKGDRTGAQKALGDLDELYGRLPADVTGDEAAIWGWPQQRYIGERTNVRLNLGDPSLYDELPKRPTSTSGARNQVIGELKTAWACINAGGVNDGVSDAAQALAVLPLDHRTSTMKTLVGSVCKALPDEQARSLPAARELRALTAGI</sequence>
<dbReference type="PROSITE" id="PS50943">
    <property type="entry name" value="HTH_CROC1"/>
    <property type="match status" value="1"/>
</dbReference>
<dbReference type="InterPro" id="IPR001387">
    <property type="entry name" value="Cro/C1-type_HTH"/>
</dbReference>
<evidence type="ECO:0000259" key="1">
    <source>
        <dbReference type="PROSITE" id="PS50943"/>
    </source>
</evidence>
<name>A0ABX8R070_9ACTN</name>
<reference evidence="2" key="1">
    <citation type="submission" date="2020-07" db="EMBL/GenBank/DDBJ databases">
        <authorList>
            <person name="Tarantini F.S."/>
            <person name="Hong K.W."/>
            <person name="Chan K.G."/>
        </authorList>
    </citation>
    <scope>NUCLEOTIDE SEQUENCE</scope>
    <source>
        <strain evidence="2">32-07</strain>
    </source>
</reference>
<evidence type="ECO:0000313" key="2">
    <source>
        <dbReference type="EMBL" id="QXJ24258.1"/>
    </source>
</evidence>
<feature type="domain" description="HTH cro/C1-type" evidence="1">
    <location>
        <begin position="63"/>
        <end position="118"/>
    </location>
</feature>
<proteinExistence type="predicted"/>
<organism evidence="2 3">
    <name type="scientific">Actinomadura graeca</name>
    <dbReference type="NCBI Taxonomy" id="2750812"/>
    <lineage>
        <taxon>Bacteria</taxon>
        <taxon>Bacillati</taxon>
        <taxon>Actinomycetota</taxon>
        <taxon>Actinomycetes</taxon>
        <taxon>Streptosporangiales</taxon>
        <taxon>Thermomonosporaceae</taxon>
        <taxon>Actinomadura</taxon>
    </lineage>
</organism>
<dbReference type="SUPFAM" id="SSF47413">
    <property type="entry name" value="lambda repressor-like DNA-binding domains"/>
    <property type="match status" value="1"/>
</dbReference>
<protein>
    <submittedName>
        <fullName evidence="2">Helix-turn-helix domain-containing protein</fullName>
    </submittedName>
</protein>
<accession>A0ABX8R070</accession>
<dbReference type="Proteomes" id="UP001049518">
    <property type="component" value="Chromosome"/>
</dbReference>
<gene>
    <name evidence="2" type="ORF">AGRA3207_005542</name>
</gene>
<keyword evidence="3" id="KW-1185">Reference proteome</keyword>